<feature type="region of interest" description="Disordered" evidence="9">
    <location>
        <begin position="160"/>
        <end position="299"/>
    </location>
</feature>
<protein>
    <recommendedName>
        <fullName evidence="2">RING-type E3 ubiquitin transferase</fullName>
        <ecNumber evidence="2">2.3.2.27</ecNumber>
    </recommendedName>
</protein>
<keyword evidence="6" id="KW-0833">Ubl conjugation pathway</keyword>
<dbReference type="Pfam" id="PF13639">
    <property type="entry name" value="zf-RING_2"/>
    <property type="match status" value="1"/>
</dbReference>
<feature type="compositionally biased region" description="Polar residues" evidence="9">
    <location>
        <begin position="242"/>
        <end position="274"/>
    </location>
</feature>
<evidence type="ECO:0000256" key="1">
    <source>
        <dbReference type="ARBA" id="ARBA00000900"/>
    </source>
</evidence>
<keyword evidence="5 8" id="KW-0863">Zinc-finger</keyword>
<dbReference type="InterPro" id="IPR001841">
    <property type="entry name" value="Znf_RING"/>
</dbReference>
<evidence type="ECO:0000256" key="6">
    <source>
        <dbReference type="ARBA" id="ARBA00022786"/>
    </source>
</evidence>
<sequence>MQRVLGWKWRKWEENCWGPSNPKKGSSLISRDAAENKDRNAQFCNRLGCNGRLNHTKSAPKNGCSEKFNSSRPFCASSGKEIIGSSARTCSVVTNTRKSFRELRKKIPSKLEPDSSETSSVQDEPEVGNLRLVEVGISNVPSNSRPWKVFHDKSGIGTRDIPLGSSVPFASKSSCQEARNSGSTSRYGLRSLKYNSTSDNFPSSGGSSSESNVSRRKDIVKKRNLMVESSSSIRGKKMSGPMSENSHSSTSMQGISISDSGHPSNWFSRRNNGVGSDRTRKSTNGTETRLSNQGNGKSLLQTELPVVTQQLSEPELNVVVDVPDSSNQFTAEASSSHSSSFSRSSSSDGSLSGVMQNRPIKFGITSSLMNCDGLRRFNMDGIAEVLLELDRIEQDEELTYEQVLALETNLFLGGLGFYDEHRDMRLDIDDMSYEELLALEDKMGTVSTAVPEEALSKCLTRSIFQLASPEGAMRCNEDEDDDTCSICQEEYVLGDEVGRLECGHGYHVICVQQWLQLKNLCPICKASAATSQSP</sequence>
<organism evidence="11 12">
    <name type="scientific">Actinidia rufa</name>
    <dbReference type="NCBI Taxonomy" id="165716"/>
    <lineage>
        <taxon>Eukaryota</taxon>
        <taxon>Viridiplantae</taxon>
        <taxon>Streptophyta</taxon>
        <taxon>Embryophyta</taxon>
        <taxon>Tracheophyta</taxon>
        <taxon>Spermatophyta</taxon>
        <taxon>Magnoliopsida</taxon>
        <taxon>eudicotyledons</taxon>
        <taxon>Gunneridae</taxon>
        <taxon>Pentapetalae</taxon>
        <taxon>asterids</taxon>
        <taxon>Ericales</taxon>
        <taxon>Actinidiaceae</taxon>
        <taxon>Actinidia</taxon>
    </lineage>
</organism>
<dbReference type="SUPFAM" id="SSF57850">
    <property type="entry name" value="RING/U-box"/>
    <property type="match status" value="1"/>
</dbReference>
<evidence type="ECO:0000256" key="9">
    <source>
        <dbReference type="SAM" id="MobiDB-lite"/>
    </source>
</evidence>
<evidence type="ECO:0000256" key="4">
    <source>
        <dbReference type="ARBA" id="ARBA00022723"/>
    </source>
</evidence>
<dbReference type="GO" id="GO:0061630">
    <property type="term" value="F:ubiquitin protein ligase activity"/>
    <property type="evidence" value="ECO:0007669"/>
    <property type="project" value="UniProtKB-EC"/>
</dbReference>
<dbReference type="PROSITE" id="PS50089">
    <property type="entry name" value="ZF_RING_2"/>
    <property type="match status" value="1"/>
</dbReference>
<name>A0A7J0GBV3_9ERIC</name>
<dbReference type="OrthoDB" id="8062037at2759"/>
<keyword evidence="4" id="KW-0479">Metal-binding</keyword>
<dbReference type="FunFam" id="3.30.40.10:FF:000504">
    <property type="entry name" value="E3 ubiquitin-protein ligase arkadia"/>
    <property type="match status" value="1"/>
</dbReference>
<comment type="caution">
    <text evidence="11">The sequence shown here is derived from an EMBL/GenBank/DDBJ whole genome shotgun (WGS) entry which is preliminary data.</text>
</comment>
<dbReference type="GO" id="GO:0008270">
    <property type="term" value="F:zinc ion binding"/>
    <property type="evidence" value="ECO:0007669"/>
    <property type="project" value="UniProtKB-KW"/>
</dbReference>
<dbReference type="Gene3D" id="3.30.40.10">
    <property type="entry name" value="Zinc/RING finger domain, C3HC4 (zinc finger)"/>
    <property type="match status" value="1"/>
</dbReference>
<gene>
    <name evidence="11" type="ORF">Acr_20g0000490</name>
</gene>
<dbReference type="InterPro" id="IPR013083">
    <property type="entry name" value="Znf_RING/FYVE/PHD"/>
</dbReference>
<evidence type="ECO:0000256" key="2">
    <source>
        <dbReference type="ARBA" id="ARBA00012483"/>
    </source>
</evidence>
<reference evidence="11 12" key="1">
    <citation type="submission" date="2019-07" db="EMBL/GenBank/DDBJ databases">
        <title>De Novo Assembly of kiwifruit Actinidia rufa.</title>
        <authorList>
            <person name="Sugita-Konishi S."/>
            <person name="Sato K."/>
            <person name="Mori E."/>
            <person name="Abe Y."/>
            <person name="Kisaki G."/>
            <person name="Hamano K."/>
            <person name="Suezawa K."/>
            <person name="Otani M."/>
            <person name="Fukuda T."/>
            <person name="Manabe T."/>
            <person name="Gomi K."/>
            <person name="Tabuchi M."/>
            <person name="Akimitsu K."/>
            <person name="Kataoka I."/>
        </authorList>
    </citation>
    <scope>NUCLEOTIDE SEQUENCE [LARGE SCALE GENOMIC DNA]</scope>
    <source>
        <strain evidence="12">cv. Fuchu</strain>
    </source>
</reference>
<dbReference type="PANTHER" id="PTHR22937:SF136">
    <property type="entry name" value="RING-TYPE E3 UBIQUITIN TRANSFERASE"/>
    <property type="match status" value="1"/>
</dbReference>
<dbReference type="AlphaFoldDB" id="A0A7J0GBV3"/>
<feature type="compositionally biased region" description="Low complexity" evidence="9">
    <location>
        <begin position="196"/>
        <end position="212"/>
    </location>
</feature>
<evidence type="ECO:0000256" key="8">
    <source>
        <dbReference type="PROSITE-ProRule" id="PRU00175"/>
    </source>
</evidence>
<evidence type="ECO:0000256" key="3">
    <source>
        <dbReference type="ARBA" id="ARBA00022679"/>
    </source>
</evidence>
<accession>A0A7J0GBV3</accession>
<evidence type="ECO:0000313" key="12">
    <source>
        <dbReference type="Proteomes" id="UP000585474"/>
    </source>
</evidence>
<dbReference type="EMBL" id="BJWL01000020">
    <property type="protein sequence ID" value="GFZ08241.1"/>
    <property type="molecule type" value="Genomic_DNA"/>
</dbReference>
<evidence type="ECO:0000259" key="10">
    <source>
        <dbReference type="PROSITE" id="PS50089"/>
    </source>
</evidence>
<feature type="domain" description="RING-type" evidence="10">
    <location>
        <begin position="484"/>
        <end position="525"/>
    </location>
</feature>
<evidence type="ECO:0000256" key="7">
    <source>
        <dbReference type="ARBA" id="ARBA00022833"/>
    </source>
</evidence>
<keyword evidence="7" id="KW-0862">Zinc</keyword>
<evidence type="ECO:0000256" key="5">
    <source>
        <dbReference type="ARBA" id="ARBA00022771"/>
    </source>
</evidence>
<feature type="compositionally biased region" description="Low complexity" evidence="9">
    <location>
        <begin position="334"/>
        <end position="352"/>
    </location>
</feature>
<dbReference type="EC" id="2.3.2.27" evidence="2"/>
<dbReference type="Proteomes" id="UP000585474">
    <property type="component" value="Unassembled WGS sequence"/>
</dbReference>
<dbReference type="InterPro" id="IPR045191">
    <property type="entry name" value="MBR1/2-like"/>
</dbReference>
<feature type="region of interest" description="Disordered" evidence="9">
    <location>
        <begin position="105"/>
        <end position="126"/>
    </location>
</feature>
<proteinExistence type="predicted"/>
<keyword evidence="12" id="KW-1185">Reference proteome</keyword>
<keyword evidence="3" id="KW-0808">Transferase</keyword>
<feature type="compositionally biased region" description="Polar residues" evidence="9">
    <location>
        <begin position="171"/>
        <end position="186"/>
    </location>
</feature>
<feature type="region of interest" description="Disordered" evidence="9">
    <location>
        <begin position="329"/>
        <end position="352"/>
    </location>
</feature>
<comment type="catalytic activity">
    <reaction evidence="1">
        <text>S-ubiquitinyl-[E2 ubiquitin-conjugating enzyme]-L-cysteine + [acceptor protein]-L-lysine = [E2 ubiquitin-conjugating enzyme]-L-cysteine + N(6)-ubiquitinyl-[acceptor protein]-L-lysine.</text>
        <dbReference type="EC" id="2.3.2.27"/>
    </reaction>
</comment>
<dbReference type="PANTHER" id="PTHR22937">
    <property type="entry name" value="E3 UBIQUITIN-PROTEIN LIGASE RNF165"/>
    <property type="match status" value="1"/>
</dbReference>
<dbReference type="SMART" id="SM00184">
    <property type="entry name" value="RING"/>
    <property type="match status" value="1"/>
</dbReference>
<evidence type="ECO:0000313" key="11">
    <source>
        <dbReference type="EMBL" id="GFZ08241.1"/>
    </source>
</evidence>
<feature type="compositionally biased region" description="Polar residues" evidence="9">
    <location>
        <begin position="282"/>
        <end position="299"/>
    </location>
</feature>